<dbReference type="EMBL" id="MPUH01000238">
    <property type="protein sequence ID" value="OMJ85385.1"/>
    <property type="molecule type" value="Genomic_DNA"/>
</dbReference>
<dbReference type="AlphaFoldDB" id="A0A1R2C8V5"/>
<protein>
    <submittedName>
        <fullName evidence="2">Uncharacterized protein</fullName>
    </submittedName>
</protein>
<organism evidence="2 3">
    <name type="scientific">Stentor coeruleus</name>
    <dbReference type="NCBI Taxonomy" id="5963"/>
    <lineage>
        <taxon>Eukaryota</taxon>
        <taxon>Sar</taxon>
        <taxon>Alveolata</taxon>
        <taxon>Ciliophora</taxon>
        <taxon>Postciliodesmatophora</taxon>
        <taxon>Heterotrichea</taxon>
        <taxon>Heterotrichida</taxon>
        <taxon>Stentoridae</taxon>
        <taxon>Stentor</taxon>
    </lineage>
</organism>
<dbReference type="Proteomes" id="UP000187209">
    <property type="component" value="Unassembled WGS sequence"/>
</dbReference>
<keyword evidence="3" id="KW-1185">Reference proteome</keyword>
<feature type="coiled-coil region" evidence="1">
    <location>
        <begin position="331"/>
        <end position="413"/>
    </location>
</feature>
<name>A0A1R2C8V5_9CILI</name>
<proteinExistence type="predicted"/>
<evidence type="ECO:0000313" key="2">
    <source>
        <dbReference type="EMBL" id="OMJ85385.1"/>
    </source>
</evidence>
<reference evidence="2 3" key="1">
    <citation type="submission" date="2016-11" db="EMBL/GenBank/DDBJ databases">
        <title>The macronuclear genome of Stentor coeruleus: a giant cell with tiny introns.</title>
        <authorList>
            <person name="Slabodnick M."/>
            <person name="Ruby J.G."/>
            <person name="Reiff S.B."/>
            <person name="Swart E.C."/>
            <person name="Gosai S."/>
            <person name="Prabakaran S."/>
            <person name="Witkowska E."/>
            <person name="Larue G.E."/>
            <person name="Fisher S."/>
            <person name="Freeman R.M."/>
            <person name="Gunawardena J."/>
            <person name="Chu W."/>
            <person name="Stover N.A."/>
            <person name="Gregory B.D."/>
            <person name="Nowacki M."/>
            <person name="Derisi J."/>
            <person name="Roy S.W."/>
            <person name="Marshall W.F."/>
            <person name="Sood P."/>
        </authorList>
    </citation>
    <scope>NUCLEOTIDE SEQUENCE [LARGE SCALE GENOMIC DNA]</scope>
    <source>
        <strain evidence="2">WM001</strain>
    </source>
</reference>
<evidence type="ECO:0000313" key="3">
    <source>
        <dbReference type="Proteomes" id="UP000187209"/>
    </source>
</evidence>
<accession>A0A1R2C8V5</accession>
<keyword evidence="1" id="KW-0175">Coiled coil</keyword>
<comment type="caution">
    <text evidence="2">The sequence shown here is derived from an EMBL/GenBank/DDBJ whole genome shotgun (WGS) entry which is preliminary data.</text>
</comment>
<feature type="coiled-coil region" evidence="1">
    <location>
        <begin position="148"/>
        <end position="292"/>
    </location>
</feature>
<evidence type="ECO:0000256" key="1">
    <source>
        <dbReference type="SAM" id="Coils"/>
    </source>
</evidence>
<gene>
    <name evidence="2" type="ORF">SteCoe_13294</name>
</gene>
<sequence>MKSSCYKNSLSRANEFNIMAETIKRLQNIEQEKFNIDEAFKLNLKAIEILNGEFHEAKKIIETVYNHLSDSSLDNIVFKRSPNQNPAYLQKSIAESTTVSFKDDIPQKVIELAKKVTYDFNDLIKQIEYLKQENFNFKKTFDSVGKNNAESESKLRKLIENLAKTEKKLKNEESEKKIALSKVESVKIELNEVKEELLFKISELNKQIKANENDYKNKINDLEKRNAKAEREKLDMNKKIFELDKKSQEYEQNLRNFEKEKEEIKKSFFNKISTLDEENAKYKKLINDYESRYQEGFNNPDEKKINEEKIAMLYKEIEENKAKIIVTQVNNVAMVNKIKEINEKCENLKSTIIDLERRLYQKDTEINSLKASISIYKNEDNAQKEIKILKDEKDLLLNELSNLSKEKDKIEKKLNSEYHLATSAEYYRKIIMELEKKNNYY</sequence>